<name>L9X7B8_9EURY</name>
<evidence type="ECO:0000313" key="2">
    <source>
        <dbReference type="EMBL" id="ELY57610.1"/>
    </source>
</evidence>
<dbReference type="EMBL" id="AOHZ01000041">
    <property type="protein sequence ID" value="ELY57610.1"/>
    <property type="molecule type" value="Genomic_DNA"/>
</dbReference>
<dbReference type="eggNOG" id="arCOG10751">
    <property type="taxonomic scope" value="Archaea"/>
</dbReference>
<feature type="compositionally biased region" description="Polar residues" evidence="1">
    <location>
        <begin position="318"/>
        <end position="329"/>
    </location>
</feature>
<dbReference type="Proteomes" id="UP000011602">
    <property type="component" value="Unassembled WGS sequence"/>
</dbReference>
<proteinExistence type="predicted"/>
<dbReference type="RefSeq" id="WP_007259097.1">
    <property type="nucleotide sequence ID" value="NZ_AOHZ01000041.1"/>
</dbReference>
<evidence type="ECO:0000313" key="3">
    <source>
        <dbReference type="Proteomes" id="UP000011602"/>
    </source>
</evidence>
<feature type="region of interest" description="Disordered" evidence="1">
    <location>
        <begin position="291"/>
        <end position="329"/>
    </location>
</feature>
<organism evidence="2 3">
    <name type="scientific">Natronolimnohabitans innermongolicus JCM 12255</name>
    <dbReference type="NCBI Taxonomy" id="1227499"/>
    <lineage>
        <taxon>Archaea</taxon>
        <taxon>Methanobacteriati</taxon>
        <taxon>Methanobacteriota</taxon>
        <taxon>Stenosarchaea group</taxon>
        <taxon>Halobacteria</taxon>
        <taxon>Halobacteriales</taxon>
        <taxon>Natrialbaceae</taxon>
        <taxon>Natronolimnohabitans</taxon>
    </lineage>
</organism>
<accession>L9X7B8</accession>
<sequence>MLAGAPAAMAGGADDVQADSVHALENGEDLYLAFGADLEDQSLDEFIEAHAHGDIEQESNAEVVQHQDVDQVNINEQGDAVSISIDGGEATAVQESNQLNANDQTGTVSAENEVATAYETQFEDVGNVYLIVGNGDSQQYDGWGVTDEKGDKETVTQSAEAVVTQSQDVAQANVNEQSTALAIANNGSEATAIQQTDQYNENRQEGAAESTNVYAGGGDYVEQSASAFLGQEQVVEQTNVNEQGAAVAIAVGEDSVATAIQVTDQTNVNEQLGAAEAANVYAGMPGMNVATAGDDVESSTVETQVPSDDKKDDKDEGQTATSSVDQEQSVEQLNVNLQNSAVALADNGSEASAVQLAHQHNYNAQIGSAAALNVYAGPSLDFDSEAMTSSTTVTIGGDDLEDAPGVSYDYDTNAEQTSDVTQDATAALEQSQFVTQNNVNEQHSAIAIAEDGGDASATQVSMQENENVQISAVAATNVWIDA</sequence>
<evidence type="ECO:0000256" key="1">
    <source>
        <dbReference type="SAM" id="MobiDB-lite"/>
    </source>
</evidence>
<gene>
    <name evidence="2" type="ORF">C493_09011</name>
</gene>
<dbReference type="AlphaFoldDB" id="L9X7B8"/>
<dbReference type="PATRIC" id="fig|1227499.3.peg.1823"/>
<protein>
    <submittedName>
        <fullName evidence="2">Uncharacterized protein</fullName>
    </submittedName>
</protein>
<reference evidence="2 3" key="1">
    <citation type="journal article" date="2014" name="PLoS Genet.">
        <title>Phylogenetically driven sequencing of extremely halophilic archaea reveals strategies for static and dynamic osmo-response.</title>
        <authorList>
            <person name="Becker E.A."/>
            <person name="Seitzer P.M."/>
            <person name="Tritt A."/>
            <person name="Larsen D."/>
            <person name="Krusor M."/>
            <person name="Yao A.I."/>
            <person name="Wu D."/>
            <person name="Madern D."/>
            <person name="Eisen J.A."/>
            <person name="Darling A.E."/>
            <person name="Facciotti M.T."/>
        </authorList>
    </citation>
    <scope>NUCLEOTIDE SEQUENCE [LARGE SCALE GENOMIC DNA]</scope>
    <source>
        <strain evidence="2 3">JCM 12255</strain>
    </source>
</reference>
<feature type="compositionally biased region" description="Basic and acidic residues" evidence="1">
    <location>
        <begin position="307"/>
        <end position="317"/>
    </location>
</feature>
<comment type="caution">
    <text evidence="2">The sequence shown here is derived from an EMBL/GenBank/DDBJ whole genome shotgun (WGS) entry which is preliminary data.</text>
</comment>
<keyword evidence="3" id="KW-1185">Reference proteome</keyword>